<evidence type="ECO:0000313" key="3">
    <source>
        <dbReference type="Proteomes" id="UP000188728"/>
    </source>
</evidence>
<keyword evidence="1" id="KW-0472">Membrane</keyword>
<dbReference type="Proteomes" id="UP000188728">
    <property type="component" value="Unassembled WGS sequence"/>
</dbReference>
<organism evidence="2 3">
    <name type="scientific">Rodentibacter trehalosifermentans</name>
    <dbReference type="NCBI Taxonomy" id="1908263"/>
    <lineage>
        <taxon>Bacteria</taxon>
        <taxon>Pseudomonadati</taxon>
        <taxon>Pseudomonadota</taxon>
        <taxon>Gammaproteobacteria</taxon>
        <taxon>Pasteurellales</taxon>
        <taxon>Pasteurellaceae</taxon>
        <taxon>Rodentibacter</taxon>
    </lineage>
</organism>
<accession>A0A1V3IQY6</accession>
<sequence>MNRFFQKFVDVKPNEIKALAWSWLYVFALFFAYYTLRPIRDELGAAGGVKSLTWLFTASLVAMLLLTPLYGYLVKRWRREKFIAIAYRFFMLNLAIFAVLMAIATGDILVWTGRIFFIWVSVFNLFVVSVFWSLMSDVFTTEQGKRLFGFLATGATVGGIAGSAFVSAFSATFNNYVWLTFSVFLLEITVFAAKRISTLGTKEIQTHQNDNKQIGGNVWSGLIRVFRSPYLLGISAFILLYSITSTVLYFQQADIVNANITNKAERTAFFANIDLWVNSLTLLFQLGLTGRLMKYFGILPVLAVLPLLSAASFALLAAYPTVAIFVFVQVARRVSNFAFTRPAREVLFTRLNREDRYKAKSVIDTLIYRSGDQIGSWGYAGLTALGLSLTAISWLAVPLCGIWFLLAFWLAKKENPYKKN</sequence>
<dbReference type="PANTHER" id="PTHR43596">
    <property type="entry name" value="ADP,ATP CARRIER PROTEIN"/>
    <property type="match status" value="1"/>
</dbReference>
<keyword evidence="1" id="KW-1133">Transmembrane helix</keyword>
<keyword evidence="1" id="KW-0812">Transmembrane</keyword>
<dbReference type="Gene3D" id="1.20.1250.20">
    <property type="entry name" value="MFS general substrate transporter like domains"/>
    <property type="match status" value="1"/>
</dbReference>
<gene>
    <name evidence="2" type="ORF">BKK51_08850</name>
</gene>
<reference evidence="2 3" key="1">
    <citation type="submission" date="2016-10" db="EMBL/GenBank/DDBJ databases">
        <title>Rodentibacter gen. nov. and new species.</title>
        <authorList>
            <person name="Christensen H."/>
        </authorList>
    </citation>
    <scope>NUCLEOTIDE SEQUENCE [LARGE SCALE GENOMIC DNA]</scope>
    <source>
        <strain evidence="2 3">H1983213011</strain>
    </source>
</reference>
<dbReference type="PANTHER" id="PTHR43596:SF1">
    <property type="entry name" value="ADP,ATP CARRIER PROTEIN"/>
    <property type="match status" value="1"/>
</dbReference>
<feature type="transmembrane region" description="Helical" evidence="1">
    <location>
        <begin position="85"/>
        <end position="104"/>
    </location>
</feature>
<feature type="transmembrane region" description="Helical" evidence="1">
    <location>
        <begin position="230"/>
        <end position="249"/>
    </location>
</feature>
<feature type="transmembrane region" description="Helical" evidence="1">
    <location>
        <begin position="147"/>
        <end position="170"/>
    </location>
</feature>
<feature type="transmembrane region" description="Helical" evidence="1">
    <location>
        <begin position="176"/>
        <end position="193"/>
    </location>
</feature>
<evidence type="ECO:0000256" key="1">
    <source>
        <dbReference type="SAM" id="Phobius"/>
    </source>
</evidence>
<evidence type="ECO:0000313" key="2">
    <source>
        <dbReference type="EMBL" id="OOF44460.1"/>
    </source>
</evidence>
<name>A0A1V3IQY6_9PAST</name>
<feature type="transmembrane region" description="Helical" evidence="1">
    <location>
        <begin position="269"/>
        <end position="288"/>
    </location>
</feature>
<feature type="transmembrane region" description="Helical" evidence="1">
    <location>
        <begin position="116"/>
        <end position="135"/>
    </location>
</feature>
<dbReference type="InterPro" id="IPR036259">
    <property type="entry name" value="MFS_trans_sf"/>
</dbReference>
<dbReference type="EMBL" id="MLHK01000052">
    <property type="protein sequence ID" value="OOF44460.1"/>
    <property type="molecule type" value="Genomic_DNA"/>
</dbReference>
<feature type="transmembrane region" description="Helical" evidence="1">
    <location>
        <begin position="54"/>
        <end position="73"/>
    </location>
</feature>
<feature type="transmembrane region" description="Helical" evidence="1">
    <location>
        <begin position="295"/>
        <end position="328"/>
    </location>
</feature>
<feature type="transmembrane region" description="Helical" evidence="1">
    <location>
        <begin position="391"/>
        <end position="411"/>
    </location>
</feature>
<dbReference type="SUPFAM" id="SSF103473">
    <property type="entry name" value="MFS general substrate transporter"/>
    <property type="match status" value="1"/>
</dbReference>
<dbReference type="RefSeq" id="WP_077474363.1">
    <property type="nucleotide sequence ID" value="NZ_MLHK01000052.1"/>
</dbReference>
<dbReference type="AlphaFoldDB" id="A0A1V3IQY6"/>
<protein>
    <submittedName>
        <fullName evidence="2">MFS transporter</fullName>
    </submittedName>
</protein>
<dbReference type="CDD" id="cd06174">
    <property type="entry name" value="MFS"/>
    <property type="match status" value="1"/>
</dbReference>
<proteinExistence type="predicted"/>
<comment type="caution">
    <text evidence="2">The sequence shown here is derived from an EMBL/GenBank/DDBJ whole genome shotgun (WGS) entry which is preliminary data.</text>
</comment>
<feature type="transmembrane region" description="Helical" evidence="1">
    <location>
        <begin position="16"/>
        <end position="34"/>
    </location>
</feature>